<feature type="region of interest" description="Disordered" evidence="5">
    <location>
        <begin position="306"/>
        <end position="331"/>
    </location>
</feature>
<protein>
    <submittedName>
        <fullName evidence="6">Ankyrin repeat domain protein</fullName>
    </submittedName>
</protein>
<name>D7FMG7_ECTSI</name>
<dbReference type="PROSITE" id="PS50297">
    <property type="entry name" value="ANK_REP_REGION"/>
    <property type="match status" value="2"/>
</dbReference>
<evidence type="ECO:0000256" key="2">
    <source>
        <dbReference type="ARBA" id="ARBA00023043"/>
    </source>
</evidence>
<feature type="coiled-coil region" evidence="4">
    <location>
        <begin position="170"/>
        <end position="204"/>
    </location>
</feature>
<feature type="repeat" description="ANK" evidence="3">
    <location>
        <begin position="795"/>
        <end position="827"/>
    </location>
</feature>
<dbReference type="SMART" id="SM00248">
    <property type="entry name" value="ANK"/>
    <property type="match status" value="4"/>
</dbReference>
<dbReference type="SUPFAM" id="SSF48403">
    <property type="entry name" value="Ankyrin repeat"/>
    <property type="match status" value="1"/>
</dbReference>
<feature type="region of interest" description="Disordered" evidence="5">
    <location>
        <begin position="911"/>
        <end position="1037"/>
    </location>
</feature>
<dbReference type="PANTHER" id="PTHR24166:SF55">
    <property type="entry name" value="ROLLING PEBBLES, ISOFORM B"/>
    <property type="match status" value="1"/>
</dbReference>
<reference evidence="6 7" key="1">
    <citation type="journal article" date="2010" name="Nature">
        <title>The Ectocarpus genome and the independent evolution of multicellularity in brown algae.</title>
        <authorList>
            <person name="Cock J.M."/>
            <person name="Sterck L."/>
            <person name="Rouze P."/>
            <person name="Scornet D."/>
            <person name="Allen A.E."/>
            <person name="Amoutzias G."/>
            <person name="Anthouard V."/>
            <person name="Artiguenave F."/>
            <person name="Aury J.M."/>
            <person name="Badger J.H."/>
            <person name="Beszteri B."/>
            <person name="Billiau K."/>
            <person name="Bonnet E."/>
            <person name="Bothwell J.H."/>
            <person name="Bowler C."/>
            <person name="Boyen C."/>
            <person name="Brownlee C."/>
            <person name="Carrano C.J."/>
            <person name="Charrier B."/>
            <person name="Cho G.Y."/>
            <person name="Coelho S.M."/>
            <person name="Collen J."/>
            <person name="Corre E."/>
            <person name="Da Silva C."/>
            <person name="Delage L."/>
            <person name="Delaroque N."/>
            <person name="Dittami S.M."/>
            <person name="Doulbeau S."/>
            <person name="Elias M."/>
            <person name="Farnham G."/>
            <person name="Gachon C.M."/>
            <person name="Gschloessl B."/>
            <person name="Heesch S."/>
            <person name="Jabbari K."/>
            <person name="Jubin C."/>
            <person name="Kawai H."/>
            <person name="Kimura K."/>
            <person name="Kloareg B."/>
            <person name="Kupper F.C."/>
            <person name="Lang D."/>
            <person name="Le Bail A."/>
            <person name="Leblanc C."/>
            <person name="Lerouge P."/>
            <person name="Lohr M."/>
            <person name="Lopez P.J."/>
            <person name="Martens C."/>
            <person name="Maumus F."/>
            <person name="Michel G."/>
            <person name="Miranda-Saavedra D."/>
            <person name="Morales J."/>
            <person name="Moreau H."/>
            <person name="Motomura T."/>
            <person name="Nagasato C."/>
            <person name="Napoli C.A."/>
            <person name="Nelson D.R."/>
            <person name="Nyvall-Collen P."/>
            <person name="Peters A.F."/>
            <person name="Pommier C."/>
            <person name="Potin P."/>
            <person name="Poulain J."/>
            <person name="Quesneville H."/>
            <person name="Read B."/>
            <person name="Rensing S.A."/>
            <person name="Ritter A."/>
            <person name="Rousvoal S."/>
            <person name="Samanta M."/>
            <person name="Samson G."/>
            <person name="Schroeder D.C."/>
            <person name="Segurens B."/>
            <person name="Strittmatter M."/>
            <person name="Tonon T."/>
            <person name="Tregear J.W."/>
            <person name="Valentin K."/>
            <person name="von Dassow P."/>
            <person name="Yamagishi T."/>
            <person name="Van de Peer Y."/>
            <person name="Wincker P."/>
        </authorList>
    </citation>
    <scope>NUCLEOTIDE SEQUENCE [LARGE SCALE GENOMIC DNA]</scope>
    <source>
        <strain evidence="7">Ec32 / CCAP1310/4</strain>
    </source>
</reference>
<sequence length="1037" mass="111742">MCAASAIGVRDPELESARSLCRDIQHRKDLVNKLRKATVGAGTCLEEGGDPVPHLEALDPILAELRELETTVKKAPTEEVDDARAIRQELKHLQEAPVLQAMEKEMAREKPDMGTLRSLIAMASDEVGVELGTETVDRCKAALQRAEELQAEEKAPADAEQANVIQEPHLEEQEEAARATAAAALEAQKNAAAAARAAVEAEETVNLAGMFPLLLVERTAVCSLGRRKPAVQEGSFRQAPATVQALARFRPEPKADPVDVAREMDILVPGAVANAIRMDDHKGRGGSAVLQESLERLMRDAQMNGIRQIPREPAAKPQATPSPPKEEGKEDYPYRHIPLYTANVRIGHRTGLHMTNFELLEALKKGTKLLKVTKGHFSKRRTVVKWVSVSDDLTKLSWSNDLKNSSGAKSMDLRATGSNAITGITVGLETPILIKEWESSPAKSRLPSEWCYFSLHTPSRTYDFGSEDASVVLLWCIGLSAIIPEAGRKPPLCQAQKTFARKIDHRATDEEPVPLCPLLWPVARQVASAANDLGINDPCYRHQWWSAVELVESPLPDGFGRVVREDGTLAYRYPKSSETPGKIGTHPLLQDYMDKIDYDSKLSTSHLRRSSRDTRRSSGGQALAASHPIRCFVSCFRGDLTAIRRFAMEGGDVDCRYEDAYERPWTVAMGGPDFSWAEPGLGTNPLNYTLAFCDIIGVETAAGVVATLLELGADVNRDDGDPEVRYTPLHSAVANEAPGLVRTVLQHGARVNTPRGDRRIPLHTAMRLPPGQKKLAIIATLLVVGADIDRPEPFQGNTPLHMACKMGDLRTVELLLEAGADISVTNGGQRTASELVRVEISELEAYTDELTADMAQEEGEGGGTYKGSVDMKAELGRTQSKVEKIREIAGVMEEWVPSENDEDVLDDLDPATAMMPADSSQLSSPLEEEEEEGGGEPDQEAEDGVDGEEISSLTNGVAGVALEEDGAGGGEKPPPPPPDYEDLLPPAPVNGEGSAAAVEGDGGDAVDKVAEGGVATPDGSDAHLEKAAAGSAAPVSA</sequence>
<dbReference type="AlphaFoldDB" id="D7FMG7"/>
<dbReference type="Pfam" id="PF00023">
    <property type="entry name" value="Ank"/>
    <property type="match status" value="1"/>
</dbReference>
<evidence type="ECO:0000256" key="4">
    <source>
        <dbReference type="SAM" id="Coils"/>
    </source>
</evidence>
<dbReference type="EMBL" id="FN649728">
    <property type="protein sequence ID" value="CBJ29979.1"/>
    <property type="molecule type" value="Genomic_DNA"/>
</dbReference>
<accession>D7FMG7</accession>
<gene>
    <name evidence="6" type="ORF">Esi_0169_0059</name>
</gene>
<feature type="compositionally biased region" description="Low complexity" evidence="5">
    <location>
        <begin position="1027"/>
        <end position="1037"/>
    </location>
</feature>
<dbReference type="InParanoid" id="D7FMG7"/>
<evidence type="ECO:0000256" key="1">
    <source>
        <dbReference type="ARBA" id="ARBA00022737"/>
    </source>
</evidence>
<keyword evidence="4" id="KW-0175">Coiled coil</keyword>
<dbReference type="OrthoDB" id="2157354at2759"/>
<dbReference type="STRING" id="2880.D7FMG7"/>
<proteinExistence type="predicted"/>
<feature type="compositionally biased region" description="Acidic residues" evidence="5">
    <location>
        <begin position="926"/>
        <end position="949"/>
    </location>
</feature>
<feature type="repeat" description="ANK" evidence="3">
    <location>
        <begin position="724"/>
        <end position="756"/>
    </location>
</feature>
<dbReference type="InterPro" id="IPR011993">
    <property type="entry name" value="PH-like_dom_sf"/>
</dbReference>
<evidence type="ECO:0000313" key="6">
    <source>
        <dbReference type="EMBL" id="CBJ29979.1"/>
    </source>
</evidence>
<evidence type="ECO:0000313" key="7">
    <source>
        <dbReference type="Proteomes" id="UP000002630"/>
    </source>
</evidence>
<organism evidence="6 7">
    <name type="scientific">Ectocarpus siliculosus</name>
    <name type="common">Brown alga</name>
    <name type="synonym">Conferva siliculosa</name>
    <dbReference type="NCBI Taxonomy" id="2880"/>
    <lineage>
        <taxon>Eukaryota</taxon>
        <taxon>Sar</taxon>
        <taxon>Stramenopiles</taxon>
        <taxon>Ochrophyta</taxon>
        <taxon>PX clade</taxon>
        <taxon>Phaeophyceae</taxon>
        <taxon>Ectocarpales</taxon>
        <taxon>Ectocarpaceae</taxon>
        <taxon>Ectocarpus</taxon>
    </lineage>
</organism>
<keyword evidence="2 3" id="KW-0040">ANK repeat</keyword>
<dbReference type="InterPro" id="IPR050889">
    <property type="entry name" value="Dendritic_Spine_Reg/Scaffold"/>
</dbReference>
<dbReference type="Proteomes" id="UP000002630">
    <property type="component" value="Linkage Group LG03"/>
</dbReference>
<dbReference type="InterPro" id="IPR036770">
    <property type="entry name" value="Ankyrin_rpt-contain_sf"/>
</dbReference>
<dbReference type="PROSITE" id="PS50088">
    <property type="entry name" value="ANK_REPEAT"/>
    <property type="match status" value="2"/>
</dbReference>
<dbReference type="PANTHER" id="PTHR24166">
    <property type="entry name" value="ROLLING PEBBLES, ISOFORM B"/>
    <property type="match status" value="1"/>
</dbReference>
<dbReference type="Gene3D" id="2.30.29.30">
    <property type="entry name" value="Pleckstrin-homology domain (PH domain)/Phosphotyrosine-binding domain (PTB)"/>
    <property type="match status" value="1"/>
</dbReference>
<keyword evidence="1" id="KW-0677">Repeat</keyword>
<evidence type="ECO:0000256" key="5">
    <source>
        <dbReference type="SAM" id="MobiDB-lite"/>
    </source>
</evidence>
<dbReference type="Gene3D" id="1.25.40.20">
    <property type="entry name" value="Ankyrin repeat-containing domain"/>
    <property type="match status" value="1"/>
</dbReference>
<keyword evidence="7" id="KW-1185">Reference proteome</keyword>
<dbReference type="InterPro" id="IPR002110">
    <property type="entry name" value="Ankyrin_rpt"/>
</dbReference>
<evidence type="ECO:0000256" key="3">
    <source>
        <dbReference type="PROSITE-ProRule" id="PRU00023"/>
    </source>
</evidence>
<dbReference type="EMBL" id="FN648209">
    <property type="protein sequence ID" value="CBJ29979.1"/>
    <property type="molecule type" value="Genomic_DNA"/>
</dbReference>